<keyword evidence="8" id="KW-1185">Reference proteome</keyword>
<dbReference type="Pfam" id="PF00676">
    <property type="entry name" value="E1_dh"/>
    <property type="match status" value="2"/>
</dbReference>
<dbReference type="InterPro" id="IPR001017">
    <property type="entry name" value="DH_E1"/>
</dbReference>
<dbReference type="InterPro" id="IPR044730">
    <property type="entry name" value="RNase_H-like_dom_plant"/>
</dbReference>
<feature type="compositionally biased region" description="Basic residues" evidence="2">
    <location>
        <begin position="854"/>
        <end position="865"/>
    </location>
</feature>
<feature type="region of interest" description="Disordered" evidence="2">
    <location>
        <begin position="513"/>
        <end position="664"/>
    </location>
</feature>
<dbReference type="InterPro" id="IPR002156">
    <property type="entry name" value="RNaseH_domain"/>
</dbReference>
<evidence type="ECO:0000313" key="8">
    <source>
        <dbReference type="Proteomes" id="UP000823674"/>
    </source>
</evidence>
<dbReference type="InterPro" id="IPR012337">
    <property type="entry name" value="RNaseH-like_sf"/>
</dbReference>
<feature type="domain" description="Dehydrogenase E1 component" evidence="5">
    <location>
        <begin position="227"/>
        <end position="398"/>
    </location>
</feature>
<dbReference type="SUPFAM" id="SSF53098">
    <property type="entry name" value="Ribonuclease H-like"/>
    <property type="match status" value="1"/>
</dbReference>
<dbReference type="PANTHER" id="PTHR43380">
    <property type="entry name" value="2-OXOISOVALERATE DEHYDROGENASE SUBUNIT ALPHA, MITOCHONDRIAL"/>
    <property type="match status" value="1"/>
</dbReference>
<feature type="compositionally biased region" description="Polar residues" evidence="2">
    <location>
        <begin position="541"/>
        <end position="555"/>
    </location>
</feature>
<evidence type="ECO:0008006" key="9">
    <source>
        <dbReference type="Google" id="ProtNLM"/>
    </source>
</evidence>
<evidence type="ECO:0000256" key="3">
    <source>
        <dbReference type="SAM" id="Phobius"/>
    </source>
</evidence>
<comment type="caution">
    <text evidence="7">The sequence shown here is derived from an EMBL/GenBank/DDBJ whole genome shotgun (WGS) entry which is preliminary data.</text>
</comment>
<dbReference type="InterPro" id="IPR050771">
    <property type="entry name" value="Alpha-ketoacid_DH_E1_comp"/>
</dbReference>
<dbReference type="Pfam" id="PF13456">
    <property type="entry name" value="RVT_3"/>
    <property type="match status" value="1"/>
</dbReference>
<protein>
    <recommendedName>
        <fullName evidence="9">RNase H type-1 domain-containing protein</fullName>
    </recommendedName>
</protein>
<dbReference type="EMBL" id="JADBGQ010000007">
    <property type="protein sequence ID" value="KAG5390655.1"/>
    <property type="molecule type" value="Genomic_DNA"/>
</dbReference>
<dbReference type="Gene3D" id="3.30.420.10">
    <property type="entry name" value="Ribonuclease H-like superfamily/Ribonuclease H"/>
    <property type="match status" value="1"/>
</dbReference>
<dbReference type="CDD" id="cd02000">
    <property type="entry name" value="TPP_E1_PDC_ADC_BCADC"/>
    <property type="match status" value="1"/>
</dbReference>
<keyword evidence="4" id="KW-0732">Signal</keyword>
<dbReference type="InterPro" id="IPR036397">
    <property type="entry name" value="RNaseH_sf"/>
</dbReference>
<feature type="compositionally biased region" description="Polar residues" evidence="2">
    <location>
        <begin position="786"/>
        <end position="801"/>
    </location>
</feature>
<feature type="compositionally biased region" description="Basic and acidic residues" evidence="2">
    <location>
        <begin position="817"/>
        <end position="829"/>
    </location>
</feature>
<feature type="compositionally biased region" description="Basic and acidic residues" evidence="2">
    <location>
        <begin position="753"/>
        <end position="771"/>
    </location>
</feature>
<evidence type="ECO:0000256" key="2">
    <source>
        <dbReference type="SAM" id="MobiDB-lite"/>
    </source>
</evidence>
<feature type="domain" description="RNase H type-1" evidence="6">
    <location>
        <begin position="971"/>
        <end position="1089"/>
    </location>
</feature>
<feature type="region of interest" description="Disordered" evidence="2">
    <location>
        <begin position="719"/>
        <end position="865"/>
    </location>
</feature>
<feature type="transmembrane region" description="Helical" evidence="3">
    <location>
        <begin position="67"/>
        <end position="90"/>
    </location>
</feature>
<dbReference type="CDD" id="cd06222">
    <property type="entry name" value="RNase_H_like"/>
    <property type="match status" value="1"/>
</dbReference>
<dbReference type="PANTHER" id="PTHR43380:SF1">
    <property type="entry name" value="2-OXOISOVALERATE DEHYDROGENASE SUBUNIT ALPHA, MITOCHONDRIAL"/>
    <property type="match status" value="1"/>
</dbReference>
<evidence type="ECO:0000259" key="5">
    <source>
        <dbReference type="Pfam" id="PF00676"/>
    </source>
</evidence>
<feature type="compositionally biased region" description="Basic and acidic residues" evidence="2">
    <location>
        <begin position="556"/>
        <end position="605"/>
    </location>
</feature>
<organism evidence="7 8">
    <name type="scientific">Brassica rapa subsp. trilocularis</name>
    <dbReference type="NCBI Taxonomy" id="1813537"/>
    <lineage>
        <taxon>Eukaryota</taxon>
        <taxon>Viridiplantae</taxon>
        <taxon>Streptophyta</taxon>
        <taxon>Embryophyta</taxon>
        <taxon>Tracheophyta</taxon>
        <taxon>Spermatophyta</taxon>
        <taxon>Magnoliopsida</taxon>
        <taxon>eudicotyledons</taxon>
        <taxon>Gunneridae</taxon>
        <taxon>Pentapetalae</taxon>
        <taxon>rosids</taxon>
        <taxon>malvids</taxon>
        <taxon>Brassicales</taxon>
        <taxon>Brassicaceae</taxon>
        <taxon>Brassiceae</taxon>
        <taxon>Brassica</taxon>
    </lineage>
</organism>
<evidence type="ECO:0000259" key="6">
    <source>
        <dbReference type="Pfam" id="PF13456"/>
    </source>
</evidence>
<keyword evidence="1" id="KW-0560">Oxidoreductase</keyword>
<feature type="compositionally biased region" description="Polar residues" evidence="2">
    <location>
        <begin position="719"/>
        <end position="733"/>
    </location>
</feature>
<dbReference type="InterPro" id="IPR029061">
    <property type="entry name" value="THDP-binding"/>
</dbReference>
<feature type="chain" id="PRO_5046418700" description="RNase H type-1 domain-containing protein" evidence="4">
    <location>
        <begin position="21"/>
        <end position="1257"/>
    </location>
</feature>
<keyword evidence="3" id="KW-0812">Transmembrane</keyword>
<dbReference type="Gene3D" id="3.40.50.970">
    <property type="match status" value="2"/>
</dbReference>
<feature type="region of interest" description="Disordered" evidence="2">
    <location>
        <begin position="414"/>
        <end position="457"/>
    </location>
</feature>
<evidence type="ECO:0000313" key="7">
    <source>
        <dbReference type="EMBL" id="KAG5390655.1"/>
    </source>
</evidence>
<proteinExistence type="predicted"/>
<dbReference type="SUPFAM" id="SSF52518">
    <property type="entry name" value="Thiamin diphosphate-binding fold (THDP-binding)"/>
    <property type="match status" value="2"/>
</dbReference>
<feature type="compositionally biased region" description="Polar residues" evidence="2">
    <location>
        <begin position="438"/>
        <end position="457"/>
    </location>
</feature>
<sequence length="1257" mass="140412">MSKAWITMLLIALLAIKGEAKSDKECQCGVPRHVSWTMWKKLHQLRWRWIRMTCQARQENTCTCRPYAISFVFLLLLFIIFFSSSSCPLCRDMAIWFARSRNIVFSLRHNLNLSGILIKRDYSPRPAFTNSQLSSKSVFLDSFTSLRHESTAVEKQLDLVQQSDEEDPQELNFPGGKVGYTSEMKFIPESSSRRVPCYRVLDEDGRIISNSDYIPVSEKLAVRMYEHMATLQVMDHIFYEAQRQGRMSFFITTVGEEAINIAAAAALSPDDVVLPQYREPGVLLWRGFTLQEFANQCFGNKADQGKGRQMPVHYGSNRHNFFTVSSPIATQLPQAAGVGYSLKMEKKNACAVTFIGDGGTSEGDFHAGLNFAAVMEAPVVFICRNNGWAISTHISEQFRKVSFGPSKLLTVHRRVPPATPVDRSDYLRQQTPHRRRNSPQTDNEAGRTISTKLSNPLSKGTTKNFLKELSLSPSQIPLGIPGSAFFISLTKSFLEATSVNPLPNQIFPVKVSHSGQEAGSAREASLASAHNEPSHRERGQRSTAPFQFSASNQRQNFEKRPSKDLRETLHHRAYKDQPKTWQERSSYRRSNQARERARGVGDRSTHSYRTSESQRYLPPPPNRSYYREVPRKGIDTKDTGSSVSKQLSRPAKGGNPPENENDLNSVPHAALQAAIGEVRDVMLQYTRAADPTEREARIERVRQAEERGELEEAALHMLQASNNTISKDNTPANATPERRSASQRLGPAPQSHSTDRRKSSADLSTDNRERLPATLRLGPPPLELGQLSNERSEIQTVTTTERVPAPLRLGPLNLENAETRVVPEPEPTKRKPGRPPGPRKNTGENPSSKTRVIASKRKVTQKPSPIRRKITADSEGTTTIKKMTGRAKTGGTSRAGITTGSLVPWILWSLWKARNNFVFEGHSASPEETLSTAIRLAREWGVEVKKDDNPGSRQTPLELAPPCPGSLVVRSDAAWSYEANEAGLGWVIFSNAGNSSFKKPVYRVATPLMAEGLALREAVQSCVTLGVKAVTFQSDSSQLIKAVTGGVTTIELYSVVADIHSFVSVFDSVSFSWIPRERNVIADALAKAALIVAGDGIVVKGQAYGIRSIRVDGNDALAVYSAVRSAREMAVKEQRPVLIEAMTYRVGHHSTSDDSTKYRAADEIQYWKMSRNPVNRFRKWVEDNGWWSEEDESKIRSNARKQILQAIQAAEKWDKPPLTELFSDVYDVKPKNLEEQELGLKELVEKQPQDYPPGFQI</sequence>
<reference evidence="7 8" key="1">
    <citation type="submission" date="2021-03" db="EMBL/GenBank/DDBJ databases">
        <authorList>
            <person name="King G.J."/>
            <person name="Bancroft I."/>
            <person name="Baten A."/>
            <person name="Bloomfield J."/>
            <person name="Borpatragohain P."/>
            <person name="He Z."/>
            <person name="Irish N."/>
            <person name="Irwin J."/>
            <person name="Liu K."/>
            <person name="Mauleon R.P."/>
            <person name="Moore J."/>
            <person name="Morris R."/>
            <person name="Ostergaard L."/>
            <person name="Wang B."/>
            <person name="Wells R."/>
        </authorList>
    </citation>
    <scope>NUCLEOTIDE SEQUENCE [LARGE SCALE GENOMIC DNA]</scope>
    <source>
        <strain evidence="7">R-o-18</strain>
        <tissue evidence="7">Leaf</tissue>
    </source>
</reference>
<evidence type="ECO:0000256" key="1">
    <source>
        <dbReference type="ARBA" id="ARBA00023002"/>
    </source>
</evidence>
<accession>A0ABQ7LYL7</accession>
<gene>
    <name evidence="7" type="primary">A08g510120.1_BraROA</name>
    <name evidence="7" type="ORF">IGI04_032196</name>
</gene>
<feature type="domain" description="Dehydrogenase E1 component" evidence="5">
    <location>
        <begin position="1094"/>
        <end position="1216"/>
    </location>
</feature>
<feature type="signal peptide" evidence="4">
    <location>
        <begin position="1"/>
        <end position="20"/>
    </location>
</feature>
<name>A0ABQ7LYL7_BRACM</name>
<dbReference type="Proteomes" id="UP000823674">
    <property type="component" value="Chromosome A08"/>
</dbReference>
<keyword evidence="3" id="KW-1133">Transmembrane helix</keyword>
<keyword evidence="3" id="KW-0472">Membrane</keyword>
<evidence type="ECO:0000256" key="4">
    <source>
        <dbReference type="SAM" id="SignalP"/>
    </source>
</evidence>
<feature type="compositionally biased region" description="Basic and acidic residues" evidence="2">
    <location>
        <begin position="625"/>
        <end position="638"/>
    </location>
</feature>